<feature type="transmembrane region" description="Helical" evidence="1">
    <location>
        <begin position="35"/>
        <end position="59"/>
    </location>
</feature>
<sequence>MNEQYTFKKFLGRNWWFLLLAFSKLFIQSEKESAFGSLFLDTLFFGGILLVIMFAYWFIRYGRKQSQQK</sequence>
<reference evidence="2 3" key="1">
    <citation type="journal article" date="2016" name="Nat. Commun.">
        <title>Thousands of microbial genomes shed light on interconnected biogeochemical processes in an aquifer system.</title>
        <authorList>
            <person name="Anantharaman K."/>
            <person name="Brown C.T."/>
            <person name="Hug L.A."/>
            <person name="Sharon I."/>
            <person name="Castelle C.J."/>
            <person name="Probst A.J."/>
            <person name="Thomas B.C."/>
            <person name="Singh A."/>
            <person name="Wilkins M.J."/>
            <person name="Karaoz U."/>
            <person name="Brodie E.L."/>
            <person name="Williams K.H."/>
            <person name="Hubbard S.S."/>
            <person name="Banfield J.F."/>
        </authorList>
    </citation>
    <scope>NUCLEOTIDE SEQUENCE [LARGE SCALE GENOMIC DNA]</scope>
</reference>
<keyword evidence="1" id="KW-0812">Transmembrane</keyword>
<protein>
    <recommendedName>
        <fullName evidence="4">DUF202 domain-containing protein</fullName>
    </recommendedName>
</protein>
<name>A0A1F6FX95_9BACT</name>
<accession>A0A1F6FX95</accession>
<dbReference type="Proteomes" id="UP000177998">
    <property type="component" value="Unassembled WGS sequence"/>
</dbReference>
<dbReference type="AlphaFoldDB" id="A0A1F6FX95"/>
<gene>
    <name evidence="2" type="ORF">A3H55_01545</name>
</gene>
<dbReference type="STRING" id="1798564.A3H55_01545"/>
<evidence type="ECO:0000256" key="1">
    <source>
        <dbReference type="SAM" id="Phobius"/>
    </source>
</evidence>
<keyword evidence="1" id="KW-1133">Transmembrane helix</keyword>
<evidence type="ECO:0000313" key="3">
    <source>
        <dbReference type="Proteomes" id="UP000177998"/>
    </source>
</evidence>
<proteinExistence type="predicted"/>
<evidence type="ECO:0008006" key="4">
    <source>
        <dbReference type="Google" id="ProtNLM"/>
    </source>
</evidence>
<keyword evidence="1" id="KW-0472">Membrane</keyword>
<evidence type="ECO:0000313" key="2">
    <source>
        <dbReference type="EMBL" id="OGG90481.1"/>
    </source>
</evidence>
<organism evidence="2 3">
    <name type="scientific">Candidatus Kuenenbacteria bacterium RIFCSPLOWO2_02_FULL_42_16</name>
    <dbReference type="NCBI Taxonomy" id="1798564"/>
    <lineage>
        <taxon>Bacteria</taxon>
        <taxon>Candidatus Kueneniibacteriota</taxon>
    </lineage>
</organism>
<comment type="caution">
    <text evidence="2">The sequence shown here is derived from an EMBL/GenBank/DDBJ whole genome shotgun (WGS) entry which is preliminary data.</text>
</comment>
<dbReference type="EMBL" id="MFMZ01000043">
    <property type="protein sequence ID" value="OGG90481.1"/>
    <property type="molecule type" value="Genomic_DNA"/>
</dbReference>